<dbReference type="InterPro" id="IPR013106">
    <property type="entry name" value="Ig_V-set"/>
</dbReference>
<dbReference type="GO" id="GO:0002376">
    <property type="term" value="P:immune system process"/>
    <property type="evidence" value="ECO:0007669"/>
    <property type="project" value="UniProtKB-KW"/>
</dbReference>
<dbReference type="SMART" id="SM00409">
    <property type="entry name" value="IG"/>
    <property type="match status" value="2"/>
</dbReference>
<feature type="signal peptide" evidence="9">
    <location>
        <begin position="1"/>
        <end position="19"/>
    </location>
</feature>
<dbReference type="PANTHER" id="PTHR19433">
    <property type="entry name" value="T-CELL RECEPTOR ALPHA CHAIN V REGION-RELATED"/>
    <property type="match status" value="1"/>
</dbReference>
<dbReference type="Proteomes" id="UP000261560">
    <property type="component" value="Unplaced"/>
</dbReference>
<keyword evidence="6" id="KW-1015">Disulfide bond</keyword>
<proteinExistence type="predicted"/>
<evidence type="ECO:0000313" key="11">
    <source>
        <dbReference type="Ensembl" id="ENSOMEP00000016568.1"/>
    </source>
</evidence>
<dbReference type="SMART" id="SM00406">
    <property type="entry name" value="IGv"/>
    <property type="match status" value="2"/>
</dbReference>
<keyword evidence="5 8" id="KW-0472">Membrane</keyword>
<evidence type="ECO:0000256" key="1">
    <source>
        <dbReference type="ARBA" id="ARBA00004236"/>
    </source>
</evidence>
<keyword evidence="8" id="KW-0812">Transmembrane</keyword>
<keyword evidence="8" id="KW-1133">Transmembrane helix</keyword>
<feature type="transmembrane region" description="Helical" evidence="8">
    <location>
        <begin position="285"/>
        <end position="306"/>
    </location>
</feature>
<evidence type="ECO:0000256" key="3">
    <source>
        <dbReference type="ARBA" id="ARBA00022729"/>
    </source>
</evidence>
<keyword evidence="12" id="KW-1185">Reference proteome</keyword>
<feature type="chain" id="PRO_5017454215" description="Ig-like domain-containing protein" evidence="9">
    <location>
        <begin position="20"/>
        <end position="366"/>
    </location>
</feature>
<keyword evidence="7" id="KW-0325">Glycoprotein</keyword>
<evidence type="ECO:0000259" key="10">
    <source>
        <dbReference type="PROSITE" id="PS50835"/>
    </source>
</evidence>
<dbReference type="PaxDb" id="30732-ENSOMEP00000016568"/>
<dbReference type="Pfam" id="PF07686">
    <property type="entry name" value="V-set"/>
    <property type="match status" value="2"/>
</dbReference>
<reference evidence="11" key="2">
    <citation type="submission" date="2025-09" db="UniProtKB">
        <authorList>
            <consortium name="Ensembl"/>
        </authorList>
    </citation>
    <scope>IDENTIFICATION</scope>
</reference>
<dbReference type="GeneTree" id="ENSGT00950000182968"/>
<evidence type="ECO:0000256" key="6">
    <source>
        <dbReference type="ARBA" id="ARBA00023157"/>
    </source>
</evidence>
<dbReference type="Gene3D" id="2.60.40.10">
    <property type="entry name" value="Immunoglobulins"/>
    <property type="match status" value="2"/>
</dbReference>
<dbReference type="GO" id="GO:0009617">
    <property type="term" value="P:response to bacterium"/>
    <property type="evidence" value="ECO:0007669"/>
    <property type="project" value="TreeGrafter"/>
</dbReference>
<dbReference type="GO" id="GO:0005886">
    <property type="term" value="C:plasma membrane"/>
    <property type="evidence" value="ECO:0007669"/>
    <property type="project" value="UniProtKB-SubCell"/>
</dbReference>
<feature type="domain" description="Ig-like" evidence="10">
    <location>
        <begin position="25"/>
        <end position="137"/>
    </location>
</feature>
<evidence type="ECO:0000256" key="8">
    <source>
        <dbReference type="SAM" id="Phobius"/>
    </source>
</evidence>
<evidence type="ECO:0000256" key="2">
    <source>
        <dbReference type="ARBA" id="ARBA00022475"/>
    </source>
</evidence>
<name>A0A3B3CHK2_ORYME</name>
<evidence type="ECO:0000256" key="4">
    <source>
        <dbReference type="ARBA" id="ARBA00022859"/>
    </source>
</evidence>
<keyword evidence="4" id="KW-0391">Immunity</keyword>
<keyword evidence="3 9" id="KW-0732">Signal</keyword>
<reference evidence="11" key="1">
    <citation type="submission" date="2025-08" db="UniProtKB">
        <authorList>
            <consortium name="Ensembl"/>
        </authorList>
    </citation>
    <scope>IDENTIFICATION</scope>
</reference>
<evidence type="ECO:0000256" key="9">
    <source>
        <dbReference type="SAM" id="SignalP"/>
    </source>
</evidence>
<dbReference type="InterPro" id="IPR003599">
    <property type="entry name" value="Ig_sub"/>
</dbReference>
<dbReference type="AlphaFoldDB" id="A0A3B3CHK2"/>
<comment type="subcellular location">
    <subcellularLocation>
        <location evidence="1">Cell membrane</location>
    </subcellularLocation>
</comment>
<dbReference type="SUPFAM" id="SSF48726">
    <property type="entry name" value="Immunoglobulin"/>
    <property type="match status" value="2"/>
</dbReference>
<evidence type="ECO:0000256" key="5">
    <source>
        <dbReference type="ARBA" id="ARBA00023136"/>
    </source>
</evidence>
<dbReference type="OMA" id="KICSHIC"/>
<dbReference type="Ensembl" id="ENSOMET00000025061.1">
    <property type="protein sequence ID" value="ENSOMEP00000016568.1"/>
    <property type="gene ID" value="ENSOMEG00000018216.1"/>
</dbReference>
<keyword evidence="2" id="KW-1003">Cell membrane</keyword>
<accession>A0A3B3CHK2</accession>
<dbReference type="PROSITE" id="PS50835">
    <property type="entry name" value="IG_LIKE"/>
    <property type="match status" value="2"/>
</dbReference>
<sequence length="366" mass="41225">MASIRCAVFLTVLLSGEMAQTKTSPSSSLRHDTAFLLVKSGEKLILKCFYEDVVDARFYWYKQSLGRKPRLISSSYKYDKEGTFYGEFSNNSRFTLDDKKGTNHLMIENLRESDSATYYCASSYLYNFEFSDGITVSVEDSSLAIQTSVDQSSSENIHTGDSVTLNCTVHTGSCDGEHRVYWFRDSEDSHPGLIYTHGGRNDQCERNNDAQTHSCVYKLPMKNLTESHAGIYYCAVVSCGHILFGNGTKLDLTGELLHHWKFRPTKPKICSHICFSTAEVQNHNYLWSGALFFMSLLSIFLAISVCSMTKSHSKKMSGSSYPHTGSMGLMSAEKMYHAAVCGNLANRSLRLRDPTWSECVYQSMKR</sequence>
<feature type="domain" description="Ig-like" evidence="10">
    <location>
        <begin position="141"/>
        <end position="236"/>
    </location>
</feature>
<dbReference type="InterPro" id="IPR052051">
    <property type="entry name" value="TCR_complex_component"/>
</dbReference>
<dbReference type="PANTHER" id="PTHR19433:SF127">
    <property type="entry name" value="NITR9"/>
    <property type="match status" value="1"/>
</dbReference>
<evidence type="ECO:0000313" key="12">
    <source>
        <dbReference type="Proteomes" id="UP000261560"/>
    </source>
</evidence>
<dbReference type="STRING" id="30732.ENSOMEP00000016568"/>
<protein>
    <recommendedName>
        <fullName evidence="10">Ig-like domain-containing protein</fullName>
    </recommendedName>
</protein>
<dbReference type="InterPro" id="IPR013783">
    <property type="entry name" value="Ig-like_fold"/>
</dbReference>
<evidence type="ECO:0000256" key="7">
    <source>
        <dbReference type="ARBA" id="ARBA00023180"/>
    </source>
</evidence>
<dbReference type="InterPro" id="IPR007110">
    <property type="entry name" value="Ig-like_dom"/>
</dbReference>
<dbReference type="InterPro" id="IPR036179">
    <property type="entry name" value="Ig-like_dom_sf"/>
</dbReference>
<organism evidence="11 12">
    <name type="scientific">Oryzias melastigma</name>
    <name type="common">Marine medaka</name>
    <dbReference type="NCBI Taxonomy" id="30732"/>
    <lineage>
        <taxon>Eukaryota</taxon>
        <taxon>Metazoa</taxon>
        <taxon>Chordata</taxon>
        <taxon>Craniata</taxon>
        <taxon>Vertebrata</taxon>
        <taxon>Euteleostomi</taxon>
        <taxon>Actinopterygii</taxon>
        <taxon>Neopterygii</taxon>
        <taxon>Teleostei</taxon>
        <taxon>Neoteleostei</taxon>
        <taxon>Acanthomorphata</taxon>
        <taxon>Ovalentaria</taxon>
        <taxon>Atherinomorphae</taxon>
        <taxon>Beloniformes</taxon>
        <taxon>Adrianichthyidae</taxon>
        <taxon>Oryziinae</taxon>
        <taxon>Oryzias</taxon>
    </lineage>
</organism>